<dbReference type="InterPro" id="IPR001789">
    <property type="entry name" value="Sig_transdc_resp-reg_receiver"/>
</dbReference>
<evidence type="ECO:0000259" key="3">
    <source>
        <dbReference type="PROSITE" id="PS50110"/>
    </source>
</evidence>
<dbReference type="PANTHER" id="PTHR44591">
    <property type="entry name" value="STRESS RESPONSE REGULATOR PROTEIN 1"/>
    <property type="match status" value="1"/>
</dbReference>
<gene>
    <name evidence="4" type="ORF">MW290_05405</name>
</gene>
<feature type="modified residue" description="4-aspartylphosphate" evidence="2">
    <location>
        <position position="51"/>
    </location>
</feature>
<dbReference type="SMART" id="SM00448">
    <property type="entry name" value="REC"/>
    <property type="match status" value="1"/>
</dbReference>
<dbReference type="Proteomes" id="UP001056201">
    <property type="component" value="Chromosome 1"/>
</dbReference>
<proteinExistence type="predicted"/>
<dbReference type="PANTHER" id="PTHR44591:SF3">
    <property type="entry name" value="RESPONSE REGULATORY DOMAIN-CONTAINING PROTEIN"/>
    <property type="match status" value="1"/>
</dbReference>
<name>A0ABY4S8K3_AQUTE</name>
<reference evidence="4" key="1">
    <citation type="submission" date="2022-05" db="EMBL/GenBank/DDBJ databases">
        <title>An RpoN-dependent PEP-CTERM gene is involved in floc formation of an Aquincola tertiaricarbonis strain.</title>
        <authorList>
            <person name="Qiu D."/>
            <person name="Xia M."/>
        </authorList>
    </citation>
    <scope>NUCLEOTIDE SEQUENCE</scope>
    <source>
        <strain evidence="4">RN12</strain>
    </source>
</reference>
<feature type="domain" description="Response regulatory" evidence="3">
    <location>
        <begin position="2"/>
        <end position="114"/>
    </location>
</feature>
<dbReference type="CDD" id="cd00156">
    <property type="entry name" value="REC"/>
    <property type="match status" value="1"/>
</dbReference>
<dbReference type="InterPro" id="IPR050595">
    <property type="entry name" value="Bact_response_regulator"/>
</dbReference>
<sequence>MQIYYVEDNEELRETIGLLLEADDRIVTSFATAEAALAAFEQQPCDVVITDVSLPTMSGVDLARAVLTQRPGTWVVLSSGYALTRGLETLGDTVRSLPKPFEVEEMDSLLAEIGAAVAAKKG</sequence>
<evidence type="ECO:0000313" key="4">
    <source>
        <dbReference type="EMBL" id="URI08372.1"/>
    </source>
</evidence>
<organism evidence="4 5">
    <name type="scientific">Aquincola tertiaricarbonis</name>
    <dbReference type="NCBI Taxonomy" id="391953"/>
    <lineage>
        <taxon>Bacteria</taxon>
        <taxon>Pseudomonadati</taxon>
        <taxon>Pseudomonadota</taxon>
        <taxon>Betaproteobacteria</taxon>
        <taxon>Burkholderiales</taxon>
        <taxon>Sphaerotilaceae</taxon>
        <taxon>Aquincola</taxon>
    </lineage>
</organism>
<dbReference type="PROSITE" id="PS50110">
    <property type="entry name" value="RESPONSE_REGULATORY"/>
    <property type="match status" value="1"/>
</dbReference>
<dbReference type="SUPFAM" id="SSF52172">
    <property type="entry name" value="CheY-like"/>
    <property type="match status" value="1"/>
</dbReference>
<keyword evidence="5" id="KW-1185">Reference proteome</keyword>
<keyword evidence="1 2" id="KW-0597">Phosphoprotein</keyword>
<dbReference type="Pfam" id="PF00072">
    <property type="entry name" value="Response_reg"/>
    <property type="match status" value="1"/>
</dbReference>
<evidence type="ECO:0000256" key="2">
    <source>
        <dbReference type="PROSITE-ProRule" id="PRU00169"/>
    </source>
</evidence>
<dbReference type="InterPro" id="IPR011006">
    <property type="entry name" value="CheY-like_superfamily"/>
</dbReference>
<dbReference type="EMBL" id="CP097635">
    <property type="protein sequence ID" value="URI08372.1"/>
    <property type="molecule type" value="Genomic_DNA"/>
</dbReference>
<accession>A0ABY4S8K3</accession>
<evidence type="ECO:0000313" key="5">
    <source>
        <dbReference type="Proteomes" id="UP001056201"/>
    </source>
</evidence>
<protein>
    <submittedName>
        <fullName evidence="4">Response regulator</fullName>
    </submittedName>
</protein>
<evidence type="ECO:0000256" key="1">
    <source>
        <dbReference type="ARBA" id="ARBA00022553"/>
    </source>
</evidence>
<dbReference type="Gene3D" id="3.40.50.2300">
    <property type="match status" value="1"/>
</dbReference>